<feature type="compositionally biased region" description="Basic and acidic residues" evidence="1">
    <location>
        <begin position="91"/>
        <end position="105"/>
    </location>
</feature>
<proteinExistence type="predicted"/>
<evidence type="ECO:0008006" key="4">
    <source>
        <dbReference type="Google" id="ProtNLM"/>
    </source>
</evidence>
<organism evidence="2 3">
    <name type="scientific">Hansschlegelia beijingensis</name>
    <dbReference type="NCBI Taxonomy" id="1133344"/>
    <lineage>
        <taxon>Bacteria</taxon>
        <taxon>Pseudomonadati</taxon>
        <taxon>Pseudomonadota</taxon>
        <taxon>Alphaproteobacteria</taxon>
        <taxon>Hyphomicrobiales</taxon>
        <taxon>Methylopilaceae</taxon>
        <taxon>Hansschlegelia</taxon>
    </lineage>
</organism>
<dbReference type="Proteomes" id="UP000528964">
    <property type="component" value="Unassembled WGS sequence"/>
</dbReference>
<dbReference type="InterPro" id="IPR021074">
    <property type="entry name" value="Formate_DH_dsu"/>
</dbReference>
<feature type="region of interest" description="Disordered" evidence="1">
    <location>
        <begin position="90"/>
        <end position="136"/>
    </location>
</feature>
<comment type="caution">
    <text evidence="2">The sequence shown here is derived from an EMBL/GenBank/DDBJ whole genome shotgun (WGS) entry which is preliminary data.</text>
</comment>
<name>A0A7W6D0P1_9HYPH</name>
<dbReference type="EMBL" id="JACIDR010000001">
    <property type="protein sequence ID" value="MBB3972491.1"/>
    <property type="molecule type" value="Genomic_DNA"/>
</dbReference>
<feature type="compositionally biased region" description="Basic and acidic residues" evidence="1">
    <location>
        <begin position="120"/>
        <end position="136"/>
    </location>
</feature>
<dbReference type="AlphaFoldDB" id="A0A7W6D0P1"/>
<keyword evidence="3" id="KW-1185">Reference proteome</keyword>
<reference evidence="2 3" key="1">
    <citation type="submission" date="2020-08" db="EMBL/GenBank/DDBJ databases">
        <title>Genomic Encyclopedia of Type Strains, Phase IV (KMG-IV): sequencing the most valuable type-strain genomes for metagenomic binning, comparative biology and taxonomic classification.</title>
        <authorList>
            <person name="Goeker M."/>
        </authorList>
    </citation>
    <scope>NUCLEOTIDE SEQUENCE [LARGE SCALE GENOMIC DNA]</scope>
    <source>
        <strain evidence="2 3">DSM 25481</strain>
    </source>
</reference>
<sequence>MTAQPGSAGVAEAQGHHHKTTLDRLIYMANQIGWFFKSQPKEKVVPGVLDHIQHFWDPRMRAEIFRHIDATGGRGLEPHVLEALTILKQAAEGKRPTRGEAEKAPTDQPRTGEASQDHPGPTKDKAGLARVEERDA</sequence>
<dbReference type="Pfam" id="PF11390">
    <property type="entry name" value="FdsD"/>
    <property type="match status" value="1"/>
</dbReference>
<accession>A0A7W6D0P1</accession>
<evidence type="ECO:0000313" key="2">
    <source>
        <dbReference type="EMBL" id="MBB3972491.1"/>
    </source>
</evidence>
<protein>
    <recommendedName>
        <fullName evidence="4">Formate dehydrogenase</fullName>
    </recommendedName>
</protein>
<gene>
    <name evidence="2" type="ORF">GGR24_001124</name>
</gene>
<evidence type="ECO:0000256" key="1">
    <source>
        <dbReference type="SAM" id="MobiDB-lite"/>
    </source>
</evidence>
<evidence type="ECO:0000313" key="3">
    <source>
        <dbReference type="Proteomes" id="UP000528964"/>
    </source>
</evidence>